<dbReference type="GO" id="GO:0022904">
    <property type="term" value="P:respiratory electron transport chain"/>
    <property type="evidence" value="ECO:0007669"/>
    <property type="project" value="TreeGrafter"/>
</dbReference>
<evidence type="ECO:0000256" key="7">
    <source>
        <dbReference type="SAM" id="Phobius"/>
    </source>
</evidence>
<feature type="transmembrane region" description="Helical" evidence="7">
    <location>
        <begin position="194"/>
        <end position="222"/>
    </location>
</feature>
<evidence type="ECO:0000313" key="9">
    <source>
        <dbReference type="EMBL" id="OEJ67148.1"/>
    </source>
</evidence>
<dbReference type="InterPro" id="IPR023616">
    <property type="entry name" value="Cyt_c_oxase-like_su1_dom"/>
</dbReference>
<dbReference type="AlphaFoldDB" id="A0A1E5Q7X0"/>
<accession>A0A1E5Q7X0</accession>
<comment type="similarity">
    <text evidence="6">Belongs to the heme-copper respiratory oxidase family.</text>
</comment>
<keyword evidence="4 7" id="KW-1133">Transmembrane helix</keyword>
<evidence type="ECO:0000256" key="2">
    <source>
        <dbReference type="ARBA" id="ARBA00022660"/>
    </source>
</evidence>
<dbReference type="InterPro" id="IPR023615">
    <property type="entry name" value="Cyt_c_Oxase_su1_BS"/>
</dbReference>
<keyword evidence="5 7" id="KW-0472">Membrane</keyword>
<feature type="transmembrane region" description="Helical" evidence="7">
    <location>
        <begin position="473"/>
        <end position="493"/>
    </location>
</feature>
<keyword evidence="6" id="KW-0408">Iron</keyword>
<dbReference type="PROSITE" id="PS50855">
    <property type="entry name" value="COX1"/>
    <property type="match status" value="1"/>
</dbReference>
<keyword evidence="6" id="KW-0349">Heme</keyword>
<feature type="transmembrane region" description="Helical" evidence="7">
    <location>
        <begin position="246"/>
        <end position="270"/>
    </location>
</feature>
<dbReference type="Proteomes" id="UP000095347">
    <property type="component" value="Unassembled WGS sequence"/>
</dbReference>
<dbReference type="Gene3D" id="1.20.210.10">
    <property type="entry name" value="Cytochrome c oxidase-like, subunit I domain"/>
    <property type="match status" value="1"/>
</dbReference>
<feature type="transmembrane region" description="Helical" evidence="7">
    <location>
        <begin position="72"/>
        <end position="93"/>
    </location>
</feature>
<keyword evidence="6" id="KW-0249">Electron transport</keyword>
<comment type="caution">
    <text evidence="9">The sequence shown here is derived from an EMBL/GenBank/DDBJ whole genome shotgun (WGS) entry which is preliminary data.</text>
</comment>
<evidence type="ECO:0000256" key="4">
    <source>
        <dbReference type="ARBA" id="ARBA00022989"/>
    </source>
</evidence>
<dbReference type="GO" id="GO:0016020">
    <property type="term" value="C:membrane"/>
    <property type="evidence" value="ECO:0007669"/>
    <property type="project" value="UniProtKB-SubCell"/>
</dbReference>
<dbReference type="PROSITE" id="PS00077">
    <property type="entry name" value="COX1_CUB"/>
    <property type="match status" value="1"/>
</dbReference>
<dbReference type="GO" id="GO:0015990">
    <property type="term" value="P:electron transport coupled proton transport"/>
    <property type="evidence" value="ECO:0007669"/>
    <property type="project" value="TreeGrafter"/>
</dbReference>
<feature type="transmembrane region" description="Helical" evidence="7">
    <location>
        <begin position="114"/>
        <end position="135"/>
    </location>
</feature>
<dbReference type="GO" id="GO:0020037">
    <property type="term" value="F:heme binding"/>
    <property type="evidence" value="ECO:0007669"/>
    <property type="project" value="InterPro"/>
</dbReference>
<keyword evidence="6" id="KW-0479">Metal-binding</keyword>
<dbReference type="PRINTS" id="PR01165">
    <property type="entry name" value="CYCOXIDASEI"/>
</dbReference>
<feature type="transmembrane region" description="Helical" evidence="7">
    <location>
        <begin position="383"/>
        <end position="408"/>
    </location>
</feature>
<dbReference type="SUPFAM" id="SSF81442">
    <property type="entry name" value="Cytochrome c oxidase subunit I-like"/>
    <property type="match status" value="1"/>
</dbReference>
<keyword evidence="10" id="KW-1185">Reference proteome</keyword>
<evidence type="ECO:0000313" key="10">
    <source>
        <dbReference type="Proteomes" id="UP000095347"/>
    </source>
</evidence>
<dbReference type="GO" id="GO:0004129">
    <property type="term" value="F:cytochrome-c oxidase activity"/>
    <property type="evidence" value="ECO:0007669"/>
    <property type="project" value="InterPro"/>
</dbReference>
<feature type="transmembrane region" description="Helical" evidence="7">
    <location>
        <begin position="30"/>
        <end position="52"/>
    </location>
</feature>
<feature type="transmembrane region" description="Helical" evidence="7">
    <location>
        <begin position="420"/>
        <end position="442"/>
    </location>
</feature>
<dbReference type="PANTHER" id="PTHR10422:SF18">
    <property type="entry name" value="CYTOCHROME C OXIDASE SUBUNIT 1"/>
    <property type="match status" value="1"/>
</dbReference>
<sequence length="544" mass="60653">MNTHTTTAGHAAVPAWKEWLLTTDHKRIGIMYLVGSMAAFGVAGLMALIIRAEQMELGMQIVTSGTQYNSFLYFHGAAMILAFLIPGLTGFAANYFLPLMIGARDVAFPRINAFSVWLFFFAIILALLSFVIPDAPDIMWTGYPPYSVNTSGNTAFYVFTVHLLGFSSILGAVNFLVTVIYLRAPGMGWNQLNIFVWTTVAAFVLQLVFIPVLAAAVTLLLFDKYLGTHFYDPSAGGDVLLYQNLFWFYSHPAVYVIFLPAVGILFEIIATMSKNRVFNYKAAVYPGIWGIVAISGIVWIHHLYISGMPDWIRLGHMVTTLLISVPVGILVLSLWGTLYKGAITYNTAMMYAASCLYLLLIGGLTGIPLALPSMTLHLSETSYVHAHFHFIMALFSAFALFGGIYYWFPKMTGRYADGALATFSFWMNFIGVNVTFWPLFIIGKEGMPRRYWDYEMFKDVLVMGHPFEDFHKVATVGAGIIAIGMIMQTYNFIHSAFKGKPAPTNPWNSRSLEWTHTVSPPGPGNFGDTDVVVDENWTPYEYNK</sequence>
<dbReference type="InterPro" id="IPR036927">
    <property type="entry name" value="Cyt_c_oxase-like_su1_sf"/>
</dbReference>
<keyword evidence="6" id="KW-0813">Transport</keyword>
<reference evidence="10" key="1">
    <citation type="submission" date="2016-07" db="EMBL/GenBank/DDBJ databases">
        <authorList>
            <person name="Florea S."/>
            <person name="Webb J.S."/>
            <person name="Jaromczyk J."/>
            <person name="Schardl C.L."/>
        </authorList>
    </citation>
    <scope>NUCLEOTIDE SEQUENCE [LARGE SCALE GENOMIC DNA]</scope>
    <source>
        <strain evidence="10">MV-1</strain>
    </source>
</reference>
<organism evidence="9 10">
    <name type="scientific">Magnetovibrio blakemorei</name>
    <dbReference type="NCBI Taxonomy" id="28181"/>
    <lineage>
        <taxon>Bacteria</taxon>
        <taxon>Pseudomonadati</taxon>
        <taxon>Pseudomonadota</taxon>
        <taxon>Alphaproteobacteria</taxon>
        <taxon>Rhodospirillales</taxon>
        <taxon>Magnetovibrionaceae</taxon>
        <taxon>Magnetovibrio</taxon>
    </lineage>
</organism>
<feature type="transmembrane region" description="Helical" evidence="7">
    <location>
        <begin position="350"/>
        <end position="371"/>
    </location>
</feature>
<feature type="transmembrane region" description="Helical" evidence="7">
    <location>
        <begin position="317"/>
        <end position="338"/>
    </location>
</feature>
<name>A0A1E5Q7X0_9PROT</name>
<feature type="transmembrane region" description="Helical" evidence="7">
    <location>
        <begin position="282"/>
        <end position="305"/>
    </location>
</feature>
<dbReference type="RefSeq" id="WP_069957977.1">
    <property type="nucleotide sequence ID" value="NZ_MCGG01000025.1"/>
</dbReference>
<gene>
    <name evidence="9" type="ORF">BEN30_10250</name>
</gene>
<dbReference type="InterPro" id="IPR000883">
    <property type="entry name" value="Cyt_C_Oxase_1"/>
</dbReference>
<proteinExistence type="inferred from homology"/>
<keyword evidence="3 6" id="KW-0812">Transmembrane</keyword>
<keyword evidence="2 6" id="KW-0679">Respiratory chain</keyword>
<dbReference type="EMBL" id="MCGG01000025">
    <property type="protein sequence ID" value="OEJ67148.1"/>
    <property type="molecule type" value="Genomic_DNA"/>
</dbReference>
<dbReference type="PANTHER" id="PTHR10422">
    <property type="entry name" value="CYTOCHROME C OXIDASE SUBUNIT 1"/>
    <property type="match status" value="1"/>
</dbReference>
<feature type="domain" description="Cytochrome oxidase subunit I profile" evidence="8">
    <location>
        <begin position="10"/>
        <end position="533"/>
    </location>
</feature>
<evidence type="ECO:0000256" key="6">
    <source>
        <dbReference type="RuleBase" id="RU000370"/>
    </source>
</evidence>
<evidence type="ECO:0000256" key="5">
    <source>
        <dbReference type="ARBA" id="ARBA00023136"/>
    </source>
</evidence>
<evidence type="ECO:0000259" key="8">
    <source>
        <dbReference type="PROSITE" id="PS50855"/>
    </source>
</evidence>
<dbReference type="GO" id="GO:0009060">
    <property type="term" value="P:aerobic respiration"/>
    <property type="evidence" value="ECO:0007669"/>
    <property type="project" value="InterPro"/>
</dbReference>
<protein>
    <recommendedName>
        <fullName evidence="8">Cytochrome oxidase subunit I profile domain-containing protein</fullName>
    </recommendedName>
</protein>
<evidence type="ECO:0000256" key="3">
    <source>
        <dbReference type="ARBA" id="ARBA00022692"/>
    </source>
</evidence>
<dbReference type="STRING" id="28181.BEN30_10250"/>
<evidence type="ECO:0000256" key="1">
    <source>
        <dbReference type="ARBA" id="ARBA00004141"/>
    </source>
</evidence>
<comment type="subcellular location">
    <subcellularLocation>
        <location evidence="1">Membrane</location>
        <topology evidence="1">Multi-pass membrane protein</topology>
    </subcellularLocation>
</comment>
<feature type="transmembrane region" description="Helical" evidence="7">
    <location>
        <begin position="155"/>
        <end position="182"/>
    </location>
</feature>
<dbReference type="OrthoDB" id="9803294at2"/>
<dbReference type="Pfam" id="PF00115">
    <property type="entry name" value="COX1"/>
    <property type="match status" value="1"/>
</dbReference>